<proteinExistence type="predicted"/>
<dbReference type="OMA" id="ILLWEFD"/>
<evidence type="ECO:0000313" key="2">
    <source>
        <dbReference type="EMBL" id="KDO17233.1"/>
    </source>
</evidence>
<protein>
    <submittedName>
        <fullName evidence="2">Uncharacterized protein</fullName>
    </submittedName>
</protein>
<feature type="region of interest" description="Disordered" evidence="1">
    <location>
        <begin position="224"/>
        <end position="292"/>
    </location>
</feature>
<dbReference type="KEGG" id="spar:SPRG_17346"/>
<sequence length="292" mass="32558">MARPTYKDKTYLYVLPEHVPGTQVRCPVYARVTAIAGPRGQKMLKCQTIATDIAPTVEFEVPKNDCKLQIVTAREATTAPLRLWLRQFVFLAHEGRAFTGQVQAVDVEDEMFTVVPAETVESISPVSAILLWEFDVPLSPPEEIKKLMKRARRTHARIEKRITDPAEGSRDLAVILAKIIPDGEEVPATIDLVSPATGKNTRVSVQHVVDHLFYSVDGREVPKNGSVGDQYWEDPRFGDRDDDELDASSDSEVEESDDDDSVLVRRSAKSGPSKVKLVNKPKEPLKRPRSTS</sequence>
<keyword evidence="3" id="KW-1185">Reference proteome</keyword>
<dbReference type="GeneID" id="24138890"/>
<name>A0A067BGI6_SAPPC</name>
<feature type="compositionally biased region" description="Acidic residues" evidence="1">
    <location>
        <begin position="240"/>
        <end position="261"/>
    </location>
</feature>
<gene>
    <name evidence="2" type="ORF">SPRG_17346</name>
</gene>
<dbReference type="VEuPathDB" id="FungiDB:SPRG_17346"/>
<evidence type="ECO:0000256" key="1">
    <source>
        <dbReference type="SAM" id="MobiDB-lite"/>
    </source>
</evidence>
<evidence type="ECO:0000313" key="3">
    <source>
        <dbReference type="Proteomes" id="UP000030745"/>
    </source>
</evidence>
<dbReference type="AlphaFoldDB" id="A0A067BGI6"/>
<dbReference type="Proteomes" id="UP000030745">
    <property type="component" value="Unassembled WGS sequence"/>
</dbReference>
<dbReference type="OrthoDB" id="127047at2759"/>
<reference evidence="2 3" key="1">
    <citation type="journal article" date="2013" name="PLoS Genet.">
        <title>Distinctive expansion of potential virulence genes in the genome of the oomycete fish pathogen Saprolegnia parasitica.</title>
        <authorList>
            <person name="Jiang R.H."/>
            <person name="de Bruijn I."/>
            <person name="Haas B.J."/>
            <person name="Belmonte R."/>
            <person name="Lobach L."/>
            <person name="Christie J."/>
            <person name="van den Ackerveken G."/>
            <person name="Bottin A."/>
            <person name="Bulone V."/>
            <person name="Diaz-Moreno S.M."/>
            <person name="Dumas B."/>
            <person name="Fan L."/>
            <person name="Gaulin E."/>
            <person name="Govers F."/>
            <person name="Grenville-Briggs L.J."/>
            <person name="Horner N.R."/>
            <person name="Levin J.Z."/>
            <person name="Mammella M."/>
            <person name="Meijer H.J."/>
            <person name="Morris P."/>
            <person name="Nusbaum C."/>
            <person name="Oome S."/>
            <person name="Phillips A.J."/>
            <person name="van Rooyen D."/>
            <person name="Rzeszutek E."/>
            <person name="Saraiva M."/>
            <person name="Secombes C.J."/>
            <person name="Seidl M.F."/>
            <person name="Snel B."/>
            <person name="Stassen J.H."/>
            <person name="Sykes S."/>
            <person name="Tripathy S."/>
            <person name="van den Berg H."/>
            <person name="Vega-Arreguin J.C."/>
            <person name="Wawra S."/>
            <person name="Young S.K."/>
            <person name="Zeng Q."/>
            <person name="Dieguez-Uribeondo J."/>
            <person name="Russ C."/>
            <person name="Tyler B.M."/>
            <person name="van West P."/>
        </authorList>
    </citation>
    <scope>NUCLEOTIDE SEQUENCE [LARGE SCALE GENOMIC DNA]</scope>
    <source>
        <strain evidence="2 3">CBS 223.65</strain>
    </source>
</reference>
<accession>A0A067BGI6</accession>
<dbReference type="EMBL" id="KK583730">
    <property type="protein sequence ID" value="KDO17233.1"/>
    <property type="molecule type" value="Genomic_DNA"/>
</dbReference>
<dbReference type="RefSeq" id="XP_012212058.1">
    <property type="nucleotide sequence ID" value="XM_012356668.1"/>
</dbReference>
<organism evidence="2 3">
    <name type="scientific">Saprolegnia parasitica (strain CBS 223.65)</name>
    <dbReference type="NCBI Taxonomy" id="695850"/>
    <lineage>
        <taxon>Eukaryota</taxon>
        <taxon>Sar</taxon>
        <taxon>Stramenopiles</taxon>
        <taxon>Oomycota</taxon>
        <taxon>Saprolegniomycetes</taxon>
        <taxon>Saprolegniales</taxon>
        <taxon>Saprolegniaceae</taxon>
        <taxon>Saprolegnia</taxon>
    </lineage>
</organism>